<evidence type="ECO:0000256" key="8">
    <source>
        <dbReference type="ARBA" id="ARBA00022737"/>
    </source>
</evidence>
<protein>
    <submittedName>
        <fullName evidence="12">PDZD2 isoform 9</fullName>
    </submittedName>
</protein>
<feature type="region of interest" description="Disordered" evidence="10">
    <location>
        <begin position="567"/>
        <end position="631"/>
    </location>
</feature>
<keyword evidence="4" id="KW-0963">Cytoplasm</keyword>
<dbReference type="Gene3D" id="2.30.42.10">
    <property type="match status" value="4"/>
</dbReference>
<feature type="domain" description="PDZ" evidence="11">
    <location>
        <begin position="464"/>
        <end position="549"/>
    </location>
</feature>
<proteinExistence type="predicted"/>
<dbReference type="Proteomes" id="UP000236370">
    <property type="component" value="Unassembled WGS sequence"/>
</dbReference>
<organism evidence="12 13">
    <name type="scientific">Pan troglodytes</name>
    <name type="common">Chimpanzee</name>
    <dbReference type="NCBI Taxonomy" id="9598"/>
    <lineage>
        <taxon>Eukaryota</taxon>
        <taxon>Metazoa</taxon>
        <taxon>Chordata</taxon>
        <taxon>Craniata</taxon>
        <taxon>Vertebrata</taxon>
        <taxon>Euteleostomi</taxon>
        <taxon>Mammalia</taxon>
        <taxon>Eutheria</taxon>
        <taxon>Euarchontoglires</taxon>
        <taxon>Primates</taxon>
        <taxon>Haplorrhini</taxon>
        <taxon>Catarrhini</taxon>
        <taxon>Hominidae</taxon>
        <taxon>Pan</taxon>
    </lineage>
</organism>
<evidence type="ECO:0000256" key="2">
    <source>
        <dbReference type="ARBA" id="ARBA00004496"/>
    </source>
</evidence>
<feature type="domain" description="PDZ" evidence="11">
    <location>
        <begin position="858"/>
        <end position="928"/>
    </location>
</feature>
<feature type="compositionally biased region" description="Polar residues" evidence="10">
    <location>
        <begin position="808"/>
        <end position="827"/>
    </location>
</feature>
<feature type="compositionally biased region" description="Acidic residues" evidence="10">
    <location>
        <begin position="578"/>
        <end position="591"/>
    </location>
</feature>
<feature type="domain" description="PDZ" evidence="11">
    <location>
        <begin position="716"/>
        <end position="802"/>
    </location>
</feature>
<keyword evidence="5" id="KW-0964">Secreted</keyword>
<evidence type="ECO:0000256" key="3">
    <source>
        <dbReference type="ARBA" id="ARBA00004613"/>
    </source>
</evidence>
<dbReference type="SUPFAM" id="SSF50156">
    <property type="entry name" value="PDZ domain-like"/>
    <property type="match status" value="4"/>
</dbReference>
<evidence type="ECO:0000256" key="4">
    <source>
        <dbReference type="ARBA" id="ARBA00022490"/>
    </source>
</evidence>
<dbReference type="Gene3D" id="3.30.420.100">
    <property type="match status" value="1"/>
</dbReference>
<feature type="compositionally biased region" description="Basic and acidic residues" evidence="10">
    <location>
        <begin position="413"/>
        <end position="426"/>
    </location>
</feature>
<feature type="compositionally biased region" description="Low complexity" evidence="10">
    <location>
        <begin position="319"/>
        <end position="332"/>
    </location>
</feature>
<dbReference type="Pfam" id="PF14204">
    <property type="entry name" value="Ribosomal_L18_c"/>
    <property type="match status" value="1"/>
</dbReference>
<sequence>MPITQDNAVLHLPLLYQWLQNSLQEGGDGPEQRLCQAAIQKLQEYIQLNFAVDESTVPPDHSAPEMEICTVYLTKELGDTETVGLSFGNIPVFGDYGEKRRGGKKRKTHQGPVLDVGCIWVTELRKNSPAGKSGKVRLRDEILSLNGQLMVGVDVSGARVGFVKVVRNKTYFKRYKMKFRRRQEVPDTLVTNLKARNLMQKLMHWKHITCQNVADYMRYLMEDEDAYQKPFSQYIKNSITPDMMGMYKKAHAAMQENPIYEKKPKKEVEKQRWNYPKMSLAQKKDQNWSYLAEQCWNGGFIYLIMLRRFKHKAHSTYNGNSSNSSEPGETPTLELGDRTAKKGKRTRKFGVISRPPANKAPEESKGSAGCEVSSDPSTELENGPDPELGNGHVFQLENGPDSLKEVAGPHLERSEVDRGTEHRIPKTDAPLTTSNDKRRFSKGGKTDFQSSDCLAREEVGRIWKMELLKESDGLGIQVSGGRGSKRSPHAIVVTQVKEGGAAHRDGRLSLGDELLVINGHLLVGLSHEEAVAILRSATGMVQLVVASKENSAEDLLRLTSKSLPDLTSSVEDVSSWTDNEDQEADGEEDEGTSSSVQRAMPGTDEPQDVCGAEESKGNLESPKQGSNKIKLKSRLSGGVHRLESVEEYNELMVRNGDPRIRMLEVSRDGRKHSLPQLLDSSSASQEYHIVKKSTRSLSTTQVESPWRLIRPSVISIIGLYKEKGKGLGFSIAGGRDCIRGQMGIFVKTIFPNGSAAEDGRLKEGDEILDVNGIPIKGLTFQEAIHTFKQIRSGLFVLTVRTKLVSPSLTPCSTPTHMSRSASPNFNTSGGASAGGSDEGSSSSLGRKTPGPKDRIVMEVTLNKEPRVGLGIGACCLALENSPPGIYIHSLAPGSVAKMESNLSRGDQILEVNSVNVRHAALSKVHAILSKCPPGPVRLVIGRHPNPKITH</sequence>
<dbReference type="CDD" id="cd06758">
    <property type="entry name" value="PDZ2_PDZD2-like"/>
    <property type="match status" value="1"/>
</dbReference>
<dbReference type="FunFam" id="2.30.42.10:FF:000127">
    <property type="entry name" value="Pro-interleukin-16"/>
    <property type="match status" value="1"/>
</dbReference>
<keyword evidence="7" id="KW-0694">RNA-binding</keyword>
<keyword evidence="9" id="KW-0539">Nucleus</keyword>
<reference evidence="12 13" key="1">
    <citation type="submission" date="2017-12" db="EMBL/GenBank/DDBJ databases">
        <title>High-resolution comparative analysis of great ape genomes.</title>
        <authorList>
            <person name="Pollen A."/>
            <person name="Hastie A."/>
            <person name="Hormozdiari F."/>
            <person name="Dougherty M."/>
            <person name="Liu R."/>
            <person name="Chaisson M."/>
            <person name="Hoppe E."/>
            <person name="Hill C."/>
            <person name="Pang A."/>
            <person name="Hillier L."/>
            <person name="Baker C."/>
            <person name="Armstrong J."/>
            <person name="Shendure J."/>
            <person name="Paten B."/>
            <person name="Wilson R."/>
            <person name="Chao H."/>
            <person name="Schneider V."/>
            <person name="Ventura M."/>
            <person name="Kronenberg Z."/>
            <person name="Murali S."/>
            <person name="Gordon D."/>
            <person name="Cantsilieris S."/>
            <person name="Munson K."/>
            <person name="Nelson B."/>
            <person name="Raja A."/>
            <person name="Underwood J."/>
            <person name="Diekhans M."/>
            <person name="Fiddes I."/>
            <person name="Haussler D."/>
            <person name="Eichler E."/>
        </authorList>
    </citation>
    <scope>NUCLEOTIDE SEQUENCE [LARGE SCALE GENOMIC DNA]</scope>
    <source>
        <strain evidence="12">Yerkes chimp pedigree #C0471</strain>
    </source>
</reference>
<dbReference type="InterPro" id="IPR036034">
    <property type="entry name" value="PDZ_sf"/>
</dbReference>
<comment type="subcellular location">
    <subcellularLocation>
        <location evidence="2">Cytoplasm</location>
    </subcellularLocation>
    <subcellularLocation>
        <location evidence="1">Nucleus</location>
    </subcellularLocation>
    <subcellularLocation>
        <location evidence="3">Secreted</location>
    </subcellularLocation>
</comment>
<feature type="region of interest" description="Disordered" evidence="10">
    <location>
        <begin position="413"/>
        <end position="448"/>
    </location>
</feature>
<dbReference type="AlphaFoldDB" id="A0A2J8Q9M7"/>
<gene>
    <name evidence="12" type="ORF">CK820_G0039416</name>
</gene>
<dbReference type="InterPro" id="IPR001478">
    <property type="entry name" value="PDZ"/>
</dbReference>
<dbReference type="GO" id="GO:0005576">
    <property type="term" value="C:extracellular region"/>
    <property type="evidence" value="ECO:0007669"/>
    <property type="project" value="UniProtKB-SubCell"/>
</dbReference>
<dbReference type="PANTHER" id="PTHR11324:SF16">
    <property type="entry name" value="PDZ DOMAIN-CONTAINING PROTEIN 2"/>
    <property type="match status" value="1"/>
</dbReference>
<dbReference type="EMBL" id="NBAG03000058">
    <property type="protein sequence ID" value="PNI92967.1"/>
    <property type="molecule type" value="Genomic_DNA"/>
</dbReference>
<dbReference type="InterPro" id="IPR025607">
    <property type="entry name" value="Ribosomal_uL18_C_euk"/>
</dbReference>
<dbReference type="CDD" id="cd06760">
    <property type="entry name" value="PDZ4_PDZD2-PDZ2_hPro-IL-16-like"/>
    <property type="match status" value="1"/>
</dbReference>
<keyword evidence="6" id="KW-0597">Phosphoprotein</keyword>
<dbReference type="GO" id="GO:0005737">
    <property type="term" value="C:cytoplasm"/>
    <property type="evidence" value="ECO:0007669"/>
    <property type="project" value="UniProtKB-SubCell"/>
</dbReference>
<comment type="caution">
    <text evidence="12">The sequence shown here is derived from an EMBL/GenBank/DDBJ whole genome shotgun (WGS) entry which is preliminary data.</text>
</comment>
<feature type="compositionally biased region" description="Polar residues" evidence="10">
    <location>
        <begin position="567"/>
        <end position="577"/>
    </location>
</feature>
<feature type="region of interest" description="Disordered" evidence="10">
    <location>
        <begin position="315"/>
        <end position="401"/>
    </location>
</feature>
<feature type="domain" description="PDZ" evidence="11">
    <location>
        <begin position="94"/>
        <end position="148"/>
    </location>
</feature>
<dbReference type="PANTHER" id="PTHR11324">
    <property type="entry name" value="IL16-RELATED"/>
    <property type="match status" value="1"/>
</dbReference>
<evidence type="ECO:0000256" key="1">
    <source>
        <dbReference type="ARBA" id="ARBA00004123"/>
    </source>
</evidence>
<evidence type="ECO:0000313" key="12">
    <source>
        <dbReference type="EMBL" id="PNI92967.1"/>
    </source>
</evidence>
<evidence type="ECO:0000256" key="10">
    <source>
        <dbReference type="SAM" id="MobiDB-lite"/>
    </source>
</evidence>
<name>A0A2J8Q9M7_PANTR</name>
<feature type="region of interest" description="Disordered" evidence="10">
    <location>
        <begin position="808"/>
        <end position="853"/>
    </location>
</feature>
<dbReference type="GO" id="GO:0005634">
    <property type="term" value="C:nucleus"/>
    <property type="evidence" value="ECO:0007669"/>
    <property type="project" value="UniProtKB-SubCell"/>
</dbReference>
<keyword evidence="7" id="KW-0699">rRNA-binding</keyword>
<evidence type="ECO:0000256" key="9">
    <source>
        <dbReference type="ARBA" id="ARBA00023242"/>
    </source>
</evidence>
<evidence type="ECO:0000256" key="7">
    <source>
        <dbReference type="ARBA" id="ARBA00022730"/>
    </source>
</evidence>
<evidence type="ECO:0000259" key="11">
    <source>
        <dbReference type="PROSITE" id="PS50106"/>
    </source>
</evidence>
<evidence type="ECO:0000256" key="5">
    <source>
        <dbReference type="ARBA" id="ARBA00022525"/>
    </source>
</evidence>
<keyword evidence="8" id="KW-0677">Repeat</keyword>
<dbReference type="FunFam" id="2.30.42.10:FF:000180">
    <property type="entry name" value="PDZ domain containing 2"/>
    <property type="match status" value="1"/>
</dbReference>
<evidence type="ECO:0000256" key="6">
    <source>
        <dbReference type="ARBA" id="ARBA00022553"/>
    </source>
</evidence>
<dbReference type="Pfam" id="PF00595">
    <property type="entry name" value="PDZ"/>
    <property type="match status" value="3"/>
</dbReference>
<dbReference type="SMART" id="SM00228">
    <property type="entry name" value="PDZ"/>
    <property type="match status" value="4"/>
</dbReference>
<dbReference type="PROSITE" id="PS50106">
    <property type="entry name" value="PDZ"/>
    <property type="match status" value="4"/>
</dbReference>
<dbReference type="CDD" id="cd06759">
    <property type="entry name" value="PDZ3_PDZD2-PDZ1_hPro-IL-16-like"/>
    <property type="match status" value="1"/>
</dbReference>
<dbReference type="FunFam" id="2.30.42.10:FF:000102">
    <property type="entry name" value="Putative pro-interleukin-16"/>
    <property type="match status" value="1"/>
</dbReference>
<dbReference type="GO" id="GO:0019843">
    <property type="term" value="F:rRNA binding"/>
    <property type="evidence" value="ECO:0007669"/>
    <property type="project" value="UniProtKB-KW"/>
</dbReference>
<evidence type="ECO:0000313" key="13">
    <source>
        <dbReference type="Proteomes" id="UP000236370"/>
    </source>
</evidence>
<accession>A0A2J8Q9M7</accession>